<dbReference type="InterPro" id="IPR014718">
    <property type="entry name" value="GH-type_carb-bd"/>
</dbReference>
<evidence type="ECO:0000256" key="10">
    <source>
        <dbReference type="PIRSR" id="PIRSR005096-2"/>
    </source>
</evidence>
<dbReference type="CDD" id="cd09019">
    <property type="entry name" value="galactose_mutarotase_like"/>
    <property type="match status" value="1"/>
</dbReference>
<feature type="binding site" evidence="11">
    <location>
        <begin position="82"/>
        <end position="83"/>
    </location>
    <ligand>
        <name>beta-D-galactose</name>
        <dbReference type="ChEBI" id="CHEBI:27667"/>
    </ligand>
</feature>
<dbReference type="InterPro" id="IPR015443">
    <property type="entry name" value="Aldose_1-epimerase"/>
</dbReference>
<dbReference type="GO" id="GO:0004034">
    <property type="term" value="F:aldose 1-epimerase activity"/>
    <property type="evidence" value="ECO:0007669"/>
    <property type="project" value="UniProtKB-EC"/>
</dbReference>
<dbReference type="PANTHER" id="PTHR10091:SF0">
    <property type="entry name" value="GALACTOSE MUTAROTASE"/>
    <property type="match status" value="1"/>
</dbReference>
<keyword evidence="7 8" id="KW-0119">Carbohydrate metabolism</keyword>
<feature type="active site" description="Proton donor" evidence="9">
    <location>
        <position position="179"/>
    </location>
</feature>
<evidence type="ECO:0000313" key="12">
    <source>
        <dbReference type="EMBL" id="PWI35211.1"/>
    </source>
</evidence>
<dbReference type="RefSeq" id="WP_109318363.1">
    <property type="nucleotide sequence ID" value="NZ_QFWT01000001.1"/>
</dbReference>
<evidence type="ECO:0000256" key="4">
    <source>
        <dbReference type="ARBA" id="ARBA00013185"/>
    </source>
</evidence>
<dbReference type="EMBL" id="QFWT01000001">
    <property type="protein sequence ID" value="PWI35211.1"/>
    <property type="molecule type" value="Genomic_DNA"/>
</dbReference>
<dbReference type="EC" id="5.1.3.3" evidence="4 8"/>
<evidence type="ECO:0000256" key="3">
    <source>
        <dbReference type="ARBA" id="ARBA00006206"/>
    </source>
</evidence>
<protein>
    <recommendedName>
        <fullName evidence="5 8">Aldose 1-epimerase</fullName>
        <ecNumber evidence="4 8">5.1.3.3</ecNumber>
    </recommendedName>
</protein>
<evidence type="ECO:0000256" key="6">
    <source>
        <dbReference type="ARBA" id="ARBA00023235"/>
    </source>
</evidence>
<feature type="binding site" evidence="11">
    <location>
        <begin position="179"/>
        <end position="181"/>
    </location>
    <ligand>
        <name>beta-D-galactose</name>
        <dbReference type="ChEBI" id="CHEBI:27667"/>
    </ligand>
</feature>
<dbReference type="Proteomes" id="UP000245362">
    <property type="component" value="Unassembled WGS sequence"/>
</dbReference>
<dbReference type="NCBIfam" id="TIGR02636">
    <property type="entry name" value="galM_Leloir"/>
    <property type="match status" value="1"/>
</dbReference>
<sequence>MSETLRETMTAEDAYDGSPAKLVTLHNLAGMSVTFMDIGATWLSCIIPLKEEKREVMLGISTMSDYQKLGSYIGATIGRYANRIQAGKFEIEGQVYQLSTNQAGNTLHGGAEGFDKRRWDIEAQGDDFVCFGLLSEDGDQGFPGEVKAFVTYRLTADNRIVISYHATTTKPTPVNLTNHAYFNLIAPESGICCKGHTLQINADQYLPITEVGIPLGELASVEGTGFDFRHLKTIGQDLLKDEQQQKVKGYDHAYLLNAECKEGKCAATVISPDNEITMKVFTDKPALQLYTGNWLGGETNRSGGKYIDYAGVALETQFLPDSPNHPEWSQESCILQPGDEYRFETTYLFEY</sequence>
<dbReference type="PROSITE" id="PS00545">
    <property type="entry name" value="ALDOSE_1_EPIMERASE"/>
    <property type="match status" value="1"/>
</dbReference>
<reference evidence="12 13" key="1">
    <citation type="submission" date="2018-05" db="EMBL/GenBank/DDBJ databases">
        <title>Vibrio limimaris sp. nov., isolated from marine sediment.</title>
        <authorList>
            <person name="Li C.-M."/>
        </authorList>
    </citation>
    <scope>NUCLEOTIDE SEQUENCE [LARGE SCALE GENOMIC DNA]</scope>
    <source>
        <strain evidence="12 13">E4404</strain>
    </source>
</reference>
<evidence type="ECO:0000256" key="9">
    <source>
        <dbReference type="PIRSR" id="PIRSR005096-1"/>
    </source>
</evidence>
<keyword evidence="13" id="KW-1185">Reference proteome</keyword>
<feature type="active site" description="Proton acceptor" evidence="9">
    <location>
        <position position="315"/>
    </location>
</feature>
<organism evidence="12 13">
    <name type="scientific">Vibrio albus</name>
    <dbReference type="NCBI Taxonomy" id="2200953"/>
    <lineage>
        <taxon>Bacteria</taxon>
        <taxon>Pseudomonadati</taxon>
        <taxon>Pseudomonadota</taxon>
        <taxon>Gammaproteobacteria</taxon>
        <taxon>Vibrionales</taxon>
        <taxon>Vibrionaceae</taxon>
        <taxon>Vibrio</taxon>
    </lineage>
</organism>
<evidence type="ECO:0000256" key="8">
    <source>
        <dbReference type="PIRNR" id="PIRNR005096"/>
    </source>
</evidence>
<dbReference type="InterPro" id="IPR008183">
    <property type="entry name" value="Aldose_1/G6P_1-epimerase"/>
</dbReference>
<comment type="similarity">
    <text evidence="3 8">Belongs to the aldose epimerase family.</text>
</comment>
<dbReference type="InterPro" id="IPR047215">
    <property type="entry name" value="Galactose_mutarotase-like"/>
</dbReference>
<dbReference type="PIRSF" id="PIRSF005096">
    <property type="entry name" value="GALM"/>
    <property type="match status" value="1"/>
</dbReference>
<evidence type="ECO:0000256" key="2">
    <source>
        <dbReference type="ARBA" id="ARBA00005028"/>
    </source>
</evidence>
<comment type="caution">
    <text evidence="12">The sequence shown here is derived from an EMBL/GenBank/DDBJ whole genome shotgun (WGS) entry which is preliminary data.</text>
</comment>
<dbReference type="UniPathway" id="UPA00242"/>
<dbReference type="PANTHER" id="PTHR10091">
    <property type="entry name" value="ALDOSE-1-EPIMERASE"/>
    <property type="match status" value="1"/>
</dbReference>
<dbReference type="GO" id="GO:0006006">
    <property type="term" value="P:glucose metabolic process"/>
    <property type="evidence" value="ECO:0007669"/>
    <property type="project" value="TreeGrafter"/>
</dbReference>
<dbReference type="SUPFAM" id="SSF74650">
    <property type="entry name" value="Galactose mutarotase-like"/>
    <property type="match status" value="1"/>
</dbReference>
<feature type="binding site" evidence="10">
    <location>
        <position position="251"/>
    </location>
    <ligand>
        <name>beta-D-galactose</name>
        <dbReference type="ChEBI" id="CHEBI:27667"/>
    </ligand>
</feature>
<evidence type="ECO:0000256" key="5">
    <source>
        <dbReference type="ARBA" id="ARBA00014165"/>
    </source>
</evidence>
<evidence type="ECO:0000256" key="7">
    <source>
        <dbReference type="ARBA" id="ARBA00023277"/>
    </source>
</evidence>
<gene>
    <name evidence="12" type="primary">galM</name>
    <name evidence="12" type="ORF">DI392_02795</name>
</gene>
<keyword evidence="6 8" id="KW-0413">Isomerase</keyword>
<comment type="catalytic activity">
    <reaction evidence="1 8">
        <text>alpha-D-glucose = beta-D-glucose</text>
        <dbReference type="Rhea" id="RHEA:10264"/>
        <dbReference type="ChEBI" id="CHEBI:15903"/>
        <dbReference type="ChEBI" id="CHEBI:17925"/>
        <dbReference type="EC" id="5.1.3.3"/>
    </reaction>
</comment>
<comment type="pathway">
    <text evidence="2 8">Carbohydrate metabolism; hexose metabolism.</text>
</comment>
<dbReference type="InterPro" id="IPR011013">
    <property type="entry name" value="Gal_mutarotase_sf_dom"/>
</dbReference>
<dbReference type="GO" id="GO:0005737">
    <property type="term" value="C:cytoplasm"/>
    <property type="evidence" value="ECO:0007669"/>
    <property type="project" value="TreeGrafter"/>
</dbReference>
<dbReference type="GO" id="GO:0030246">
    <property type="term" value="F:carbohydrate binding"/>
    <property type="evidence" value="ECO:0007669"/>
    <property type="project" value="InterPro"/>
</dbReference>
<proteinExistence type="inferred from homology"/>
<evidence type="ECO:0000256" key="1">
    <source>
        <dbReference type="ARBA" id="ARBA00001614"/>
    </source>
</evidence>
<dbReference type="InterPro" id="IPR018052">
    <property type="entry name" value="Ald1_epimerase_CS"/>
</dbReference>
<name>A0A2U3BEK2_9VIBR</name>
<dbReference type="GO" id="GO:0033499">
    <property type="term" value="P:galactose catabolic process via UDP-galactose, Leloir pathway"/>
    <property type="evidence" value="ECO:0007669"/>
    <property type="project" value="TreeGrafter"/>
</dbReference>
<dbReference type="InterPro" id="IPR013458">
    <property type="entry name" value="Ald_epimerase_bac"/>
</dbReference>
<evidence type="ECO:0000313" key="13">
    <source>
        <dbReference type="Proteomes" id="UP000245362"/>
    </source>
</evidence>
<accession>A0A2U3BEK2</accession>
<dbReference type="AlphaFoldDB" id="A0A2U3BEK2"/>
<dbReference type="OrthoDB" id="9779408at2"/>
<dbReference type="NCBIfam" id="NF008277">
    <property type="entry name" value="PRK11055.1"/>
    <property type="match status" value="1"/>
</dbReference>
<dbReference type="Pfam" id="PF01263">
    <property type="entry name" value="Aldose_epim"/>
    <property type="match status" value="1"/>
</dbReference>
<dbReference type="Gene3D" id="2.70.98.10">
    <property type="match status" value="1"/>
</dbReference>
<evidence type="ECO:0000256" key="11">
    <source>
        <dbReference type="PIRSR" id="PIRSR005096-3"/>
    </source>
</evidence>